<dbReference type="GO" id="GO:0008236">
    <property type="term" value="F:serine-type peptidase activity"/>
    <property type="evidence" value="ECO:0007669"/>
    <property type="project" value="UniProtKB-KW"/>
</dbReference>
<dbReference type="Pfam" id="PF17820">
    <property type="entry name" value="PDZ_6"/>
    <property type="match status" value="1"/>
</dbReference>
<dbReference type="CDD" id="cd06782">
    <property type="entry name" value="cpPDZ_CPP-like"/>
    <property type="match status" value="1"/>
</dbReference>
<evidence type="ECO:0000256" key="3">
    <source>
        <dbReference type="ARBA" id="ARBA00022801"/>
    </source>
</evidence>
<dbReference type="SMART" id="SM00228">
    <property type="entry name" value="PDZ"/>
    <property type="match status" value="1"/>
</dbReference>
<keyword evidence="4 5" id="KW-0720">Serine protease</keyword>
<dbReference type="GO" id="GO:0004175">
    <property type="term" value="F:endopeptidase activity"/>
    <property type="evidence" value="ECO:0007669"/>
    <property type="project" value="TreeGrafter"/>
</dbReference>
<dbReference type="GO" id="GO:0007165">
    <property type="term" value="P:signal transduction"/>
    <property type="evidence" value="ECO:0007669"/>
    <property type="project" value="TreeGrafter"/>
</dbReference>
<dbReference type="PROSITE" id="PS50106">
    <property type="entry name" value="PDZ"/>
    <property type="match status" value="1"/>
</dbReference>
<keyword evidence="3 5" id="KW-0378">Hydrolase</keyword>
<organism evidence="7 8">
    <name type="scientific">Candidatus Portnoybacteria bacterium RBG_19FT_COMBO_36_7</name>
    <dbReference type="NCBI Taxonomy" id="1801992"/>
    <lineage>
        <taxon>Bacteria</taxon>
        <taxon>Candidatus Portnoyibacteriota</taxon>
    </lineage>
</organism>
<gene>
    <name evidence="7" type="ORF">A2Y98_03980</name>
</gene>
<feature type="domain" description="PDZ" evidence="6">
    <location>
        <begin position="102"/>
        <end position="184"/>
    </location>
</feature>
<sequence>MSKKIITSFVIVILLAGSFYGGFWYGKNARPSIEKVGGIYNKETGKPENIDFSLFWDAWAKIQEKFVNRSEIDYQKLIYGAIEGMVKSLGDPYTSFFPPQETKKFNEDIKGSFDGIGAEIGMRKDILTIISPLEGSPAKKAGLLAGDKILKIDDTLTADLSLDEAISLIRGVKGTEVILTITRDGLISPQEYKIIRDVINVPILKYELKEIEPDGKKIAYIQLYEFTENAASEFRKKVNEILISDAEGIILDLRSNPGGYLEVAVDIASWFIENGKLVVSEDFGNGKKNEHTSYGYKKLAIYPTVVLINQGSASASEILAGALRDNNGIKLVGEKSFGKGSVQELAEMRGGTSLKVTVAKWLTPSGTSIMEGGLDPDFQVELTQEDFDKGTDPQLDKAQELLR</sequence>
<evidence type="ECO:0000256" key="2">
    <source>
        <dbReference type="ARBA" id="ARBA00022670"/>
    </source>
</evidence>
<dbReference type="InterPro" id="IPR036034">
    <property type="entry name" value="PDZ_sf"/>
</dbReference>
<dbReference type="PANTHER" id="PTHR32060">
    <property type="entry name" value="TAIL-SPECIFIC PROTEASE"/>
    <property type="match status" value="1"/>
</dbReference>
<dbReference type="EMBL" id="MHMW01000009">
    <property type="protein sequence ID" value="OGZ34457.1"/>
    <property type="molecule type" value="Genomic_DNA"/>
</dbReference>
<dbReference type="NCBIfam" id="TIGR00225">
    <property type="entry name" value="prc"/>
    <property type="match status" value="1"/>
</dbReference>
<evidence type="ECO:0000256" key="1">
    <source>
        <dbReference type="ARBA" id="ARBA00009179"/>
    </source>
</evidence>
<proteinExistence type="inferred from homology"/>
<name>A0A1G2F997_9BACT</name>
<evidence type="ECO:0000313" key="8">
    <source>
        <dbReference type="Proteomes" id="UP000179099"/>
    </source>
</evidence>
<dbReference type="STRING" id="1801992.A2Y98_03980"/>
<dbReference type="Gene3D" id="3.90.226.10">
    <property type="entry name" value="2-enoyl-CoA Hydratase, Chain A, domain 1"/>
    <property type="match status" value="1"/>
</dbReference>
<dbReference type="GO" id="GO:0006508">
    <property type="term" value="P:proteolysis"/>
    <property type="evidence" value="ECO:0007669"/>
    <property type="project" value="UniProtKB-KW"/>
</dbReference>
<evidence type="ECO:0000313" key="7">
    <source>
        <dbReference type="EMBL" id="OGZ34457.1"/>
    </source>
</evidence>
<dbReference type="CDD" id="cd07560">
    <property type="entry name" value="Peptidase_S41_CPP"/>
    <property type="match status" value="1"/>
</dbReference>
<dbReference type="GO" id="GO:0030288">
    <property type="term" value="C:outer membrane-bounded periplasmic space"/>
    <property type="evidence" value="ECO:0007669"/>
    <property type="project" value="TreeGrafter"/>
</dbReference>
<dbReference type="Gene3D" id="2.30.42.10">
    <property type="match status" value="1"/>
</dbReference>
<dbReference type="InterPro" id="IPR029045">
    <property type="entry name" value="ClpP/crotonase-like_dom_sf"/>
</dbReference>
<comment type="caution">
    <text evidence="7">The sequence shown here is derived from an EMBL/GenBank/DDBJ whole genome shotgun (WGS) entry which is preliminary data.</text>
</comment>
<dbReference type="Pfam" id="PF03572">
    <property type="entry name" value="Peptidase_S41"/>
    <property type="match status" value="1"/>
</dbReference>
<evidence type="ECO:0000256" key="5">
    <source>
        <dbReference type="RuleBase" id="RU004404"/>
    </source>
</evidence>
<dbReference type="InterPro" id="IPR005151">
    <property type="entry name" value="Tail-specific_protease"/>
</dbReference>
<dbReference type="AlphaFoldDB" id="A0A1G2F997"/>
<dbReference type="InterPro" id="IPR004447">
    <property type="entry name" value="Peptidase_S41A"/>
</dbReference>
<keyword evidence="2 5" id="KW-0645">Protease</keyword>
<dbReference type="InterPro" id="IPR055210">
    <property type="entry name" value="CtpA/B_N"/>
</dbReference>
<protein>
    <recommendedName>
        <fullName evidence="6">PDZ domain-containing protein</fullName>
    </recommendedName>
</protein>
<dbReference type="PANTHER" id="PTHR32060:SF30">
    <property type="entry name" value="CARBOXY-TERMINAL PROCESSING PROTEASE CTPA"/>
    <property type="match status" value="1"/>
</dbReference>
<dbReference type="SUPFAM" id="SSF52096">
    <property type="entry name" value="ClpP/crotonase"/>
    <property type="match status" value="1"/>
</dbReference>
<dbReference type="Gene3D" id="3.30.750.44">
    <property type="match status" value="1"/>
</dbReference>
<evidence type="ECO:0000256" key="4">
    <source>
        <dbReference type="ARBA" id="ARBA00022825"/>
    </source>
</evidence>
<dbReference type="InterPro" id="IPR041489">
    <property type="entry name" value="PDZ_6"/>
</dbReference>
<accession>A0A1G2F997</accession>
<evidence type="ECO:0000259" key="6">
    <source>
        <dbReference type="PROSITE" id="PS50106"/>
    </source>
</evidence>
<dbReference type="Proteomes" id="UP000179099">
    <property type="component" value="Unassembled WGS sequence"/>
</dbReference>
<dbReference type="FunFam" id="2.30.42.10:FF:000063">
    <property type="entry name" value="Peptidase, S41 family"/>
    <property type="match status" value="1"/>
</dbReference>
<dbReference type="SMART" id="SM00245">
    <property type="entry name" value="TSPc"/>
    <property type="match status" value="1"/>
</dbReference>
<comment type="similarity">
    <text evidence="1 5">Belongs to the peptidase S41A family.</text>
</comment>
<reference evidence="7 8" key="1">
    <citation type="journal article" date="2016" name="Nat. Commun.">
        <title>Thousands of microbial genomes shed light on interconnected biogeochemical processes in an aquifer system.</title>
        <authorList>
            <person name="Anantharaman K."/>
            <person name="Brown C.T."/>
            <person name="Hug L.A."/>
            <person name="Sharon I."/>
            <person name="Castelle C.J."/>
            <person name="Probst A.J."/>
            <person name="Thomas B.C."/>
            <person name="Singh A."/>
            <person name="Wilkins M.J."/>
            <person name="Karaoz U."/>
            <person name="Brodie E.L."/>
            <person name="Williams K.H."/>
            <person name="Hubbard S.S."/>
            <person name="Banfield J.F."/>
        </authorList>
    </citation>
    <scope>NUCLEOTIDE SEQUENCE [LARGE SCALE GENOMIC DNA]</scope>
</reference>
<dbReference type="SUPFAM" id="SSF50156">
    <property type="entry name" value="PDZ domain-like"/>
    <property type="match status" value="1"/>
</dbReference>
<dbReference type="Pfam" id="PF22694">
    <property type="entry name" value="CtpB_N-like"/>
    <property type="match status" value="1"/>
</dbReference>
<dbReference type="InterPro" id="IPR001478">
    <property type="entry name" value="PDZ"/>
</dbReference>